<gene>
    <name evidence="1" type="primary">spoIIIAB</name>
    <name evidence="1" type="ORF">P9989_12510</name>
</gene>
<accession>A0ABY8IWS2</accession>
<protein>
    <submittedName>
        <fullName evidence="1">Stage III sporulation protein SpoIIIAB</fullName>
    </submittedName>
</protein>
<dbReference type="RefSeq" id="WP_283075247.1">
    <property type="nucleotide sequence ID" value="NZ_CP121671.1"/>
</dbReference>
<sequence length="169" mass="19235">MAWIGALIVLTVSTWVGFDIAARFKKRPGQIRQWKSALQMIEAEMVYGQSSLWEVCDNISRQLPQPLSEFYSSLMMERESCTDFAALWTDSLKQHWYKNAMTKTDLDILAQFGSTLGQHDLQQQQKQIKLTLHHLDLQLTDAIESSGKHQKLARGIGVLSGLFVIILLI</sequence>
<dbReference type="InterPro" id="IPR014198">
    <property type="entry name" value="Spore_III_AB"/>
</dbReference>
<evidence type="ECO:0000313" key="2">
    <source>
        <dbReference type="Proteomes" id="UP001221597"/>
    </source>
</evidence>
<dbReference type="Proteomes" id="UP001221597">
    <property type="component" value="Chromosome"/>
</dbReference>
<organism evidence="1 2">
    <name type="scientific">Halobacillus naozhouensis</name>
    <dbReference type="NCBI Taxonomy" id="554880"/>
    <lineage>
        <taxon>Bacteria</taxon>
        <taxon>Bacillati</taxon>
        <taxon>Bacillota</taxon>
        <taxon>Bacilli</taxon>
        <taxon>Bacillales</taxon>
        <taxon>Bacillaceae</taxon>
        <taxon>Halobacillus</taxon>
    </lineage>
</organism>
<dbReference type="Pfam" id="PF09548">
    <property type="entry name" value="Spore_III_AB"/>
    <property type="match status" value="1"/>
</dbReference>
<reference evidence="1 2" key="1">
    <citation type="submission" date="2023-04" db="EMBL/GenBank/DDBJ databases">
        <title>Genome sequence of Halobacillus naozhouensis KACC 21980.</title>
        <authorList>
            <person name="Kim S."/>
            <person name="Heo J."/>
            <person name="Kwon S.-W."/>
        </authorList>
    </citation>
    <scope>NUCLEOTIDE SEQUENCE [LARGE SCALE GENOMIC DNA]</scope>
    <source>
        <strain evidence="1 2">KCTC 13234</strain>
    </source>
</reference>
<evidence type="ECO:0000313" key="1">
    <source>
        <dbReference type="EMBL" id="WFT73226.1"/>
    </source>
</evidence>
<proteinExistence type="predicted"/>
<dbReference type="PIRSF" id="PIRSF021435">
    <property type="entry name" value="SpoIIIAB"/>
    <property type="match status" value="1"/>
</dbReference>
<dbReference type="NCBIfam" id="TIGR02833">
    <property type="entry name" value="spore_III_AB"/>
    <property type="match status" value="1"/>
</dbReference>
<keyword evidence="2" id="KW-1185">Reference proteome</keyword>
<dbReference type="EMBL" id="CP121671">
    <property type="protein sequence ID" value="WFT73226.1"/>
    <property type="molecule type" value="Genomic_DNA"/>
</dbReference>
<name>A0ABY8IWS2_9BACI</name>